<reference evidence="9" key="1">
    <citation type="journal article" date="2019" name="Int. J. Syst. Evol. Microbiol.">
        <title>The Global Catalogue of Microorganisms (GCM) 10K type strain sequencing project: providing services to taxonomists for standard genome sequencing and annotation.</title>
        <authorList>
            <consortium name="The Broad Institute Genomics Platform"/>
            <consortium name="The Broad Institute Genome Sequencing Center for Infectious Disease"/>
            <person name="Wu L."/>
            <person name="Ma J."/>
        </authorList>
    </citation>
    <scope>NUCLEOTIDE SEQUENCE [LARGE SCALE GENOMIC DNA]</scope>
    <source>
        <strain evidence="9">CGMCC 1.12859</strain>
    </source>
</reference>
<comment type="subcellular location">
    <subcellularLocation>
        <location evidence="1">Cell membrane</location>
        <topology evidence="1">Multi-pass membrane protein</topology>
    </subcellularLocation>
</comment>
<protein>
    <submittedName>
        <fullName evidence="8">Type II secretion system F family protein</fullName>
    </submittedName>
</protein>
<evidence type="ECO:0000256" key="3">
    <source>
        <dbReference type="ARBA" id="ARBA00022692"/>
    </source>
</evidence>
<evidence type="ECO:0000256" key="4">
    <source>
        <dbReference type="ARBA" id="ARBA00022989"/>
    </source>
</evidence>
<dbReference type="InterPro" id="IPR042094">
    <property type="entry name" value="T2SS_GspF_sf"/>
</dbReference>
<dbReference type="PANTHER" id="PTHR35007:SF3">
    <property type="entry name" value="POSSIBLE CONSERVED ALANINE RICH MEMBRANE PROTEIN"/>
    <property type="match status" value="1"/>
</dbReference>
<feature type="transmembrane region" description="Helical" evidence="6">
    <location>
        <begin position="220"/>
        <end position="238"/>
    </location>
</feature>
<comment type="caution">
    <text evidence="8">The sequence shown here is derived from an EMBL/GenBank/DDBJ whole genome shotgun (WGS) entry which is preliminary data.</text>
</comment>
<dbReference type="Proteomes" id="UP001596435">
    <property type="component" value="Unassembled WGS sequence"/>
</dbReference>
<evidence type="ECO:0000256" key="5">
    <source>
        <dbReference type="ARBA" id="ARBA00023136"/>
    </source>
</evidence>
<dbReference type="Gene3D" id="1.20.81.30">
    <property type="entry name" value="Type II secretion system (T2SS), domain F"/>
    <property type="match status" value="1"/>
</dbReference>
<feature type="transmembrane region" description="Helical" evidence="6">
    <location>
        <begin position="55"/>
        <end position="72"/>
    </location>
</feature>
<feature type="domain" description="Type II secretion system protein GspF" evidence="7">
    <location>
        <begin position="116"/>
        <end position="233"/>
    </location>
</feature>
<accession>A0ABW2FW17</accession>
<evidence type="ECO:0000256" key="2">
    <source>
        <dbReference type="ARBA" id="ARBA00022475"/>
    </source>
</evidence>
<keyword evidence="2" id="KW-1003">Cell membrane</keyword>
<keyword evidence="5 6" id="KW-0472">Membrane</keyword>
<keyword evidence="9" id="KW-1185">Reference proteome</keyword>
<dbReference type="EMBL" id="JBHTAJ010000032">
    <property type="protein sequence ID" value="MFC7181464.1"/>
    <property type="molecule type" value="Genomic_DNA"/>
</dbReference>
<evidence type="ECO:0000259" key="7">
    <source>
        <dbReference type="Pfam" id="PF00482"/>
    </source>
</evidence>
<gene>
    <name evidence="8" type="ORF">ACFQMG_18090</name>
</gene>
<proteinExistence type="predicted"/>
<keyword evidence="4 6" id="KW-1133">Transmembrane helix</keyword>
<dbReference type="InterPro" id="IPR018076">
    <property type="entry name" value="T2SS_GspF_dom"/>
</dbReference>
<evidence type="ECO:0000256" key="6">
    <source>
        <dbReference type="SAM" id="Phobius"/>
    </source>
</evidence>
<name>A0ABW2FW17_9ACTN</name>
<organism evidence="8 9">
    <name type="scientific">Kitasatospora paranensis</name>
    <dbReference type="NCBI Taxonomy" id="258053"/>
    <lineage>
        <taxon>Bacteria</taxon>
        <taxon>Bacillati</taxon>
        <taxon>Actinomycetota</taxon>
        <taxon>Actinomycetes</taxon>
        <taxon>Kitasatosporales</taxon>
        <taxon>Streptomycetaceae</taxon>
        <taxon>Kitasatospora</taxon>
    </lineage>
</organism>
<dbReference type="PANTHER" id="PTHR35007">
    <property type="entry name" value="INTEGRAL MEMBRANE PROTEIN-RELATED"/>
    <property type="match status" value="1"/>
</dbReference>
<evidence type="ECO:0000313" key="9">
    <source>
        <dbReference type="Proteomes" id="UP001596435"/>
    </source>
</evidence>
<dbReference type="Pfam" id="PF00482">
    <property type="entry name" value="T2SSF"/>
    <property type="match status" value="1"/>
</dbReference>
<evidence type="ECO:0000256" key="1">
    <source>
        <dbReference type="ARBA" id="ARBA00004651"/>
    </source>
</evidence>
<feature type="transmembrane region" description="Helical" evidence="6">
    <location>
        <begin position="78"/>
        <end position="95"/>
    </location>
</feature>
<evidence type="ECO:0000313" key="8">
    <source>
        <dbReference type="EMBL" id="MFC7181464.1"/>
    </source>
</evidence>
<dbReference type="RefSeq" id="WP_380231492.1">
    <property type="nucleotide sequence ID" value="NZ_JBHSVH010000002.1"/>
</dbReference>
<keyword evidence="3 6" id="KW-0812">Transmembrane</keyword>
<feature type="transmembrane region" description="Helical" evidence="6">
    <location>
        <begin position="12"/>
        <end position="34"/>
    </location>
</feature>
<sequence length="291" mass="30605">MNGGYLSPDSLLALLAGGGAGCGIVLFVAALVGWRRKATTTTPASQQIAQFLRRRAGVALVVGLVVLVVMRWPVAAVAAVLLVMFWSTMFGGAAAERTALARVEALATWTEGLRDTIASAAGLEQAISASARTAGVTLRPHLLALDDRIRSRMPMSEALNHLAADLDDGGADMVIAALIQASGLRGEGLREVLTDLANDARAKVAMRNRIFASRSGTRRSVQIVVIVIVAMVVGLRVFNPAYTESFGTAQGQAVLAVVFGLFAFGLIWLQRLSRVPAPNRFLVKTQAGGTA</sequence>
<feature type="transmembrane region" description="Helical" evidence="6">
    <location>
        <begin position="250"/>
        <end position="269"/>
    </location>
</feature>